<comment type="caution">
    <text evidence="18">The sequence shown here is derived from an EMBL/GenBank/DDBJ whole genome shotgun (WGS) entry which is preliminary data.</text>
</comment>
<name>A0ABU6PMP4_9BACL</name>
<dbReference type="SUPFAM" id="SSF51984">
    <property type="entry name" value="MurCD N-terminal domain"/>
    <property type="match status" value="1"/>
</dbReference>
<dbReference type="NCBIfam" id="TIGR01082">
    <property type="entry name" value="murC"/>
    <property type="match status" value="1"/>
</dbReference>
<dbReference type="InterPro" id="IPR005758">
    <property type="entry name" value="UDP-N-AcMur_Ala_ligase_MurC"/>
</dbReference>
<comment type="similarity">
    <text evidence="14">Belongs to the MurCDEF family.</text>
</comment>
<keyword evidence="12 14" id="KW-0961">Cell wall biogenesis/degradation</keyword>
<evidence type="ECO:0000256" key="9">
    <source>
        <dbReference type="ARBA" id="ARBA00022960"/>
    </source>
</evidence>
<evidence type="ECO:0000256" key="12">
    <source>
        <dbReference type="ARBA" id="ARBA00023316"/>
    </source>
</evidence>
<dbReference type="Pfam" id="PF02875">
    <property type="entry name" value="Mur_ligase_C"/>
    <property type="match status" value="1"/>
</dbReference>
<feature type="domain" description="Mur ligase central" evidence="17">
    <location>
        <begin position="127"/>
        <end position="305"/>
    </location>
</feature>
<feature type="domain" description="Mur ligase C-terminal" evidence="16">
    <location>
        <begin position="329"/>
        <end position="459"/>
    </location>
</feature>
<keyword evidence="7 14" id="KW-0547">Nucleotide-binding</keyword>
<evidence type="ECO:0000256" key="7">
    <source>
        <dbReference type="ARBA" id="ARBA00022741"/>
    </source>
</evidence>
<dbReference type="Gene3D" id="3.40.50.720">
    <property type="entry name" value="NAD(P)-binding Rossmann-like Domain"/>
    <property type="match status" value="1"/>
</dbReference>
<dbReference type="Gene3D" id="3.40.1190.10">
    <property type="entry name" value="Mur-like, catalytic domain"/>
    <property type="match status" value="1"/>
</dbReference>
<dbReference type="InterPro" id="IPR013221">
    <property type="entry name" value="Mur_ligase_cen"/>
</dbReference>
<keyword evidence="11 14" id="KW-0131">Cell cycle</keyword>
<dbReference type="PANTHER" id="PTHR43445">
    <property type="entry name" value="UDP-N-ACETYLMURAMATE--L-ALANINE LIGASE-RELATED"/>
    <property type="match status" value="1"/>
</dbReference>
<accession>A0ABU6PMP4</accession>
<keyword evidence="8 14" id="KW-0067">ATP-binding</keyword>
<evidence type="ECO:0000256" key="13">
    <source>
        <dbReference type="ARBA" id="ARBA00047833"/>
    </source>
</evidence>
<dbReference type="InterPro" id="IPR004101">
    <property type="entry name" value="Mur_ligase_C"/>
</dbReference>
<dbReference type="InterPro" id="IPR036565">
    <property type="entry name" value="Mur-like_cat_sf"/>
</dbReference>
<dbReference type="InterPro" id="IPR050061">
    <property type="entry name" value="MurCDEF_pg_biosynth"/>
</dbReference>
<reference evidence="18 19" key="1">
    <citation type="submission" date="2023-03" db="EMBL/GenBank/DDBJ databases">
        <title>Bacillus Genome Sequencing.</title>
        <authorList>
            <person name="Dunlap C."/>
        </authorList>
    </citation>
    <scope>NUCLEOTIDE SEQUENCE [LARGE SCALE GENOMIC DNA]</scope>
    <source>
        <strain evidence="18 19">NRS-52</strain>
    </source>
</reference>
<evidence type="ECO:0000256" key="3">
    <source>
        <dbReference type="ARBA" id="ARBA00012211"/>
    </source>
</evidence>
<dbReference type="EMBL" id="JARTLD010000004">
    <property type="protein sequence ID" value="MED5016138.1"/>
    <property type="molecule type" value="Genomic_DNA"/>
</dbReference>
<keyword evidence="9 14" id="KW-0133">Cell shape</keyword>
<gene>
    <name evidence="14 18" type="primary">murC</name>
    <name evidence="18" type="ORF">P9847_02335</name>
</gene>
<feature type="binding site" evidence="14">
    <location>
        <begin position="129"/>
        <end position="135"/>
    </location>
    <ligand>
        <name>ATP</name>
        <dbReference type="ChEBI" id="CHEBI:30616"/>
    </ligand>
</feature>
<dbReference type="Pfam" id="PF08245">
    <property type="entry name" value="Mur_ligase_M"/>
    <property type="match status" value="1"/>
</dbReference>
<dbReference type="InterPro" id="IPR000713">
    <property type="entry name" value="Mur_ligase_N"/>
</dbReference>
<keyword evidence="5 14" id="KW-0436">Ligase</keyword>
<dbReference type="EC" id="6.3.2.8" evidence="3 14"/>
<evidence type="ECO:0000259" key="16">
    <source>
        <dbReference type="Pfam" id="PF02875"/>
    </source>
</evidence>
<evidence type="ECO:0000256" key="8">
    <source>
        <dbReference type="ARBA" id="ARBA00022840"/>
    </source>
</evidence>
<comment type="catalytic activity">
    <reaction evidence="13 14">
        <text>UDP-N-acetyl-alpha-D-muramate + L-alanine + ATP = UDP-N-acetyl-alpha-D-muramoyl-L-alanine + ADP + phosphate + H(+)</text>
        <dbReference type="Rhea" id="RHEA:23372"/>
        <dbReference type="ChEBI" id="CHEBI:15378"/>
        <dbReference type="ChEBI" id="CHEBI:30616"/>
        <dbReference type="ChEBI" id="CHEBI:43474"/>
        <dbReference type="ChEBI" id="CHEBI:57972"/>
        <dbReference type="ChEBI" id="CHEBI:70757"/>
        <dbReference type="ChEBI" id="CHEBI:83898"/>
        <dbReference type="ChEBI" id="CHEBI:456216"/>
        <dbReference type="EC" id="6.3.2.8"/>
    </reaction>
</comment>
<dbReference type="PANTHER" id="PTHR43445:SF3">
    <property type="entry name" value="UDP-N-ACETYLMURAMATE--L-ALANINE LIGASE"/>
    <property type="match status" value="1"/>
</dbReference>
<dbReference type="Pfam" id="PF01225">
    <property type="entry name" value="Mur_ligase"/>
    <property type="match status" value="1"/>
</dbReference>
<evidence type="ECO:0000256" key="5">
    <source>
        <dbReference type="ARBA" id="ARBA00022598"/>
    </source>
</evidence>
<dbReference type="InterPro" id="IPR036615">
    <property type="entry name" value="Mur_ligase_C_dom_sf"/>
</dbReference>
<evidence type="ECO:0000313" key="18">
    <source>
        <dbReference type="EMBL" id="MED5016138.1"/>
    </source>
</evidence>
<evidence type="ECO:0000256" key="11">
    <source>
        <dbReference type="ARBA" id="ARBA00023306"/>
    </source>
</evidence>
<dbReference type="RefSeq" id="WP_328275079.1">
    <property type="nucleotide sequence ID" value="NZ_JARTLD010000004.1"/>
</dbReference>
<keyword evidence="4 14" id="KW-0963">Cytoplasm</keyword>
<organism evidence="18 19">
    <name type="scientific">Paenibacillus chibensis</name>
    <dbReference type="NCBI Taxonomy" id="59846"/>
    <lineage>
        <taxon>Bacteria</taxon>
        <taxon>Bacillati</taxon>
        <taxon>Bacillota</taxon>
        <taxon>Bacilli</taxon>
        <taxon>Bacillales</taxon>
        <taxon>Paenibacillaceae</taxon>
        <taxon>Paenibacillus</taxon>
    </lineage>
</organism>
<dbReference type="Proteomes" id="UP001343257">
    <property type="component" value="Unassembled WGS sequence"/>
</dbReference>
<evidence type="ECO:0000256" key="14">
    <source>
        <dbReference type="HAMAP-Rule" id="MF_00046"/>
    </source>
</evidence>
<dbReference type="HAMAP" id="MF_00046">
    <property type="entry name" value="MurC"/>
    <property type="match status" value="1"/>
</dbReference>
<comment type="subcellular location">
    <subcellularLocation>
        <location evidence="1 14">Cytoplasm</location>
    </subcellularLocation>
</comment>
<evidence type="ECO:0000259" key="17">
    <source>
        <dbReference type="Pfam" id="PF08245"/>
    </source>
</evidence>
<keyword evidence="19" id="KW-1185">Reference proteome</keyword>
<keyword evidence="6 14" id="KW-0132">Cell division</keyword>
<evidence type="ECO:0000259" key="15">
    <source>
        <dbReference type="Pfam" id="PF01225"/>
    </source>
</evidence>
<evidence type="ECO:0000256" key="1">
    <source>
        <dbReference type="ARBA" id="ARBA00004496"/>
    </source>
</evidence>
<proteinExistence type="inferred from homology"/>
<evidence type="ECO:0000256" key="6">
    <source>
        <dbReference type="ARBA" id="ARBA00022618"/>
    </source>
</evidence>
<dbReference type="SUPFAM" id="SSF53244">
    <property type="entry name" value="MurD-like peptide ligases, peptide-binding domain"/>
    <property type="match status" value="1"/>
</dbReference>
<keyword evidence="10 14" id="KW-0573">Peptidoglycan synthesis</keyword>
<evidence type="ECO:0000256" key="10">
    <source>
        <dbReference type="ARBA" id="ARBA00022984"/>
    </source>
</evidence>
<dbReference type="Gene3D" id="3.90.190.20">
    <property type="entry name" value="Mur ligase, C-terminal domain"/>
    <property type="match status" value="1"/>
</dbReference>
<evidence type="ECO:0000256" key="2">
    <source>
        <dbReference type="ARBA" id="ARBA00004752"/>
    </source>
</evidence>
<comment type="function">
    <text evidence="14">Cell wall formation.</text>
</comment>
<evidence type="ECO:0000313" key="19">
    <source>
        <dbReference type="Proteomes" id="UP001343257"/>
    </source>
</evidence>
<protein>
    <recommendedName>
        <fullName evidence="3 14">UDP-N-acetylmuramate--L-alanine ligase</fullName>
        <ecNumber evidence="3 14">6.3.2.8</ecNumber>
    </recommendedName>
    <alternativeName>
        <fullName evidence="14">UDP-N-acetylmuramoyl-L-alanine synthetase</fullName>
    </alternativeName>
</protein>
<dbReference type="SUPFAM" id="SSF53623">
    <property type="entry name" value="MurD-like peptide ligases, catalytic domain"/>
    <property type="match status" value="1"/>
</dbReference>
<dbReference type="GO" id="GO:0008763">
    <property type="term" value="F:UDP-N-acetylmuramate-L-alanine ligase activity"/>
    <property type="evidence" value="ECO:0007669"/>
    <property type="project" value="UniProtKB-EC"/>
</dbReference>
<sequence>MCGPLCWVRPILKKVGENLLNTEHVHFIGIGGYGMSAIARVMLEMGYKVTGSDVASQELTEKLAAKGAKIYIGHTAEQVHGADLVVYSTALSKDNVERVEAEQLNIPILHRSQMLARLLNERKGVAVAGAHGKTTTSSMIALVMEECGVDPTYIIGGEIMNVGTNAKAGKGDFVVAEADESDGSFLQYHPWLGIVTNIEADHLENYDGDFEKLKGAYVQFLNQIREDGTAVVCGDDVNIQAIIPGIRCQVATYGIDTNAEYTATDLVLGDRHVSFTMNHKGKALGTVELSVPGRHNVYNAMATVISCLLAGIPFEKIATGISKFHGAKRRFQVLGEKNDILIIDDYAHHPTEIEATISAAKATGKKIIAVFQPQRYTRTFFLLDAFSRAFGEADEVIITDIYSPAGEKQIEGVHSSKLVELIVKNSNAGARYLPTKEDVLSDLKQRIQPGTLVITMGAGDIWKVGYQLAKEL</sequence>
<comment type="pathway">
    <text evidence="2 14">Cell wall biogenesis; peptidoglycan biosynthesis.</text>
</comment>
<evidence type="ECO:0000256" key="4">
    <source>
        <dbReference type="ARBA" id="ARBA00022490"/>
    </source>
</evidence>
<feature type="domain" description="Mur ligase N-terminal catalytic" evidence="15">
    <location>
        <begin position="24"/>
        <end position="122"/>
    </location>
</feature>